<feature type="compositionally biased region" description="Basic and acidic residues" evidence="11">
    <location>
        <begin position="128"/>
        <end position="142"/>
    </location>
</feature>
<dbReference type="GO" id="GO:0004721">
    <property type="term" value="F:phosphoprotein phosphatase activity"/>
    <property type="evidence" value="ECO:0007669"/>
    <property type="project" value="TreeGrafter"/>
</dbReference>
<dbReference type="SUPFAM" id="SSF55874">
    <property type="entry name" value="ATPase domain of HSP90 chaperone/DNA topoisomerase II/histidine kinase"/>
    <property type="match status" value="1"/>
</dbReference>
<dbReference type="InterPro" id="IPR005467">
    <property type="entry name" value="His_kinase_dom"/>
</dbReference>
<keyword evidence="7 13" id="KW-0418">Kinase</keyword>
<dbReference type="InterPro" id="IPR004358">
    <property type="entry name" value="Sig_transdc_His_kin-like_C"/>
</dbReference>
<reference evidence="13 14" key="1">
    <citation type="submission" date="2019-10" db="EMBL/GenBank/DDBJ databases">
        <title>Bifidobacterium from non-human primates.</title>
        <authorList>
            <person name="Modesto M."/>
        </authorList>
    </citation>
    <scope>NUCLEOTIDE SEQUENCE [LARGE SCALE GENOMIC DNA]</scope>
    <source>
        <strain evidence="13 14">TREC</strain>
    </source>
</reference>
<feature type="domain" description="Histidine kinase" evidence="12">
    <location>
        <begin position="185"/>
        <end position="419"/>
    </location>
</feature>
<dbReference type="PANTHER" id="PTHR45453:SF1">
    <property type="entry name" value="PHOSPHATE REGULON SENSOR PROTEIN PHOR"/>
    <property type="match status" value="1"/>
</dbReference>
<dbReference type="PROSITE" id="PS50109">
    <property type="entry name" value="HIS_KIN"/>
    <property type="match status" value="1"/>
</dbReference>
<protein>
    <recommendedName>
        <fullName evidence="10">Sensor-like histidine kinase SenX3</fullName>
        <ecNumber evidence="4">2.7.13.3</ecNumber>
    </recommendedName>
</protein>
<evidence type="ECO:0000259" key="12">
    <source>
        <dbReference type="PROSITE" id="PS50109"/>
    </source>
</evidence>
<dbReference type="InterPro" id="IPR036097">
    <property type="entry name" value="HisK_dim/P_sf"/>
</dbReference>
<dbReference type="InterPro" id="IPR003661">
    <property type="entry name" value="HisK_dim/P_dom"/>
</dbReference>
<evidence type="ECO:0000256" key="8">
    <source>
        <dbReference type="ARBA" id="ARBA00023012"/>
    </source>
</evidence>
<evidence type="ECO:0000256" key="10">
    <source>
        <dbReference type="ARBA" id="ARBA00039401"/>
    </source>
</evidence>
<evidence type="ECO:0000256" key="4">
    <source>
        <dbReference type="ARBA" id="ARBA00012438"/>
    </source>
</evidence>
<keyword evidence="8" id="KW-0902">Two-component regulatory system</keyword>
<evidence type="ECO:0000313" key="13">
    <source>
        <dbReference type="EMBL" id="NEG78875.1"/>
    </source>
</evidence>
<evidence type="ECO:0000256" key="5">
    <source>
        <dbReference type="ARBA" id="ARBA00022553"/>
    </source>
</evidence>
<dbReference type="EMBL" id="WHZY01000012">
    <property type="protein sequence ID" value="NEG78875.1"/>
    <property type="molecule type" value="Genomic_DNA"/>
</dbReference>
<dbReference type="CDD" id="cd00075">
    <property type="entry name" value="HATPase"/>
    <property type="match status" value="1"/>
</dbReference>
<evidence type="ECO:0000256" key="11">
    <source>
        <dbReference type="SAM" id="MobiDB-lite"/>
    </source>
</evidence>
<evidence type="ECO:0000256" key="2">
    <source>
        <dbReference type="ARBA" id="ARBA00001968"/>
    </source>
</evidence>
<comment type="subcellular location">
    <subcellularLocation>
        <location evidence="3">Cell membrane</location>
    </subcellularLocation>
</comment>
<evidence type="ECO:0000256" key="3">
    <source>
        <dbReference type="ARBA" id="ARBA00004236"/>
    </source>
</evidence>
<dbReference type="Gene3D" id="1.10.287.130">
    <property type="match status" value="1"/>
</dbReference>
<dbReference type="PRINTS" id="PR00344">
    <property type="entry name" value="BCTRLSENSOR"/>
</dbReference>
<feature type="region of interest" description="Disordered" evidence="11">
    <location>
        <begin position="122"/>
        <end position="142"/>
    </location>
</feature>
<comment type="cofactor">
    <cofactor evidence="2">
        <name>a divalent metal cation</name>
        <dbReference type="ChEBI" id="CHEBI:60240"/>
    </cofactor>
</comment>
<dbReference type="FunFam" id="1.10.287.130:FF:000001">
    <property type="entry name" value="Two-component sensor histidine kinase"/>
    <property type="match status" value="1"/>
</dbReference>
<dbReference type="PANTHER" id="PTHR45453">
    <property type="entry name" value="PHOSPHATE REGULON SENSOR PROTEIN PHOR"/>
    <property type="match status" value="1"/>
</dbReference>
<dbReference type="CDD" id="cd00082">
    <property type="entry name" value="HisKA"/>
    <property type="match status" value="1"/>
</dbReference>
<keyword evidence="6" id="KW-0808">Transferase</keyword>
<evidence type="ECO:0000256" key="9">
    <source>
        <dbReference type="ARBA" id="ARBA00023136"/>
    </source>
</evidence>
<dbReference type="InterPro" id="IPR036890">
    <property type="entry name" value="HATPase_C_sf"/>
</dbReference>
<name>A0A7K3TIE4_9BIFI</name>
<dbReference type="InterPro" id="IPR050351">
    <property type="entry name" value="BphY/WalK/GraS-like"/>
</dbReference>
<keyword evidence="9" id="KW-0472">Membrane</keyword>
<dbReference type="InterPro" id="IPR003594">
    <property type="entry name" value="HATPase_dom"/>
</dbReference>
<evidence type="ECO:0000256" key="6">
    <source>
        <dbReference type="ARBA" id="ARBA00022679"/>
    </source>
</evidence>
<keyword evidence="14" id="KW-1185">Reference proteome</keyword>
<proteinExistence type="predicted"/>
<dbReference type="SMART" id="SM00387">
    <property type="entry name" value="HATPase_c"/>
    <property type="match status" value="1"/>
</dbReference>
<dbReference type="GO" id="GO:0005509">
    <property type="term" value="F:calcium ion binding"/>
    <property type="evidence" value="ECO:0007669"/>
    <property type="project" value="UniProtKB-ARBA"/>
</dbReference>
<dbReference type="GO" id="GO:0000155">
    <property type="term" value="F:phosphorelay sensor kinase activity"/>
    <property type="evidence" value="ECO:0007669"/>
    <property type="project" value="InterPro"/>
</dbReference>
<dbReference type="FunFam" id="3.30.565.10:FF:000006">
    <property type="entry name" value="Sensor histidine kinase WalK"/>
    <property type="match status" value="1"/>
</dbReference>
<dbReference type="Proteomes" id="UP000469763">
    <property type="component" value="Unassembled WGS sequence"/>
</dbReference>
<evidence type="ECO:0000313" key="14">
    <source>
        <dbReference type="Proteomes" id="UP000469763"/>
    </source>
</evidence>
<comment type="catalytic activity">
    <reaction evidence="1">
        <text>ATP + protein L-histidine = ADP + protein N-phospho-L-histidine.</text>
        <dbReference type="EC" id="2.7.13.3"/>
    </reaction>
</comment>
<dbReference type="GO" id="GO:0016036">
    <property type="term" value="P:cellular response to phosphate starvation"/>
    <property type="evidence" value="ECO:0007669"/>
    <property type="project" value="TreeGrafter"/>
</dbReference>
<dbReference type="AlphaFoldDB" id="A0A7K3TIE4"/>
<dbReference type="GO" id="GO:0005886">
    <property type="term" value="C:plasma membrane"/>
    <property type="evidence" value="ECO:0007669"/>
    <property type="project" value="UniProtKB-SubCell"/>
</dbReference>
<organism evidence="13 14">
    <name type="scientific">Bifidobacterium avesanii</name>
    <dbReference type="NCBI Taxonomy" id="1798157"/>
    <lineage>
        <taxon>Bacteria</taxon>
        <taxon>Bacillati</taxon>
        <taxon>Actinomycetota</taxon>
        <taxon>Actinomycetes</taxon>
        <taxon>Bifidobacteriales</taxon>
        <taxon>Bifidobacteriaceae</taxon>
        <taxon>Bifidobacterium</taxon>
    </lineage>
</organism>
<dbReference type="Gene3D" id="3.30.565.10">
    <property type="entry name" value="Histidine kinase-like ATPase, C-terminal domain"/>
    <property type="match status" value="1"/>
</dbReference>
<dbReference type="EC" id="2.7.13.3" evidence="4"/>
<dbReference type="Pfam" id="PF00512">
    <property type="entry name" value="HisKA"/>
    <property type="match status" value="1"/>
</dbReference>
<evidence type="ECO:0000256" key="7">
    <source>
        <dbReference type="ARBA" id="ARBA00022777"/>
    </source>
</evidence>
<dbReference type="OrthoDB" id="9813151at2"/>
<keyword evidence="5" id="KW-0597">Phosphoprotein</keyword>
<accession>A0A7K3TIE4</accession>
<sequence>MAAVIVGVLLAAVGVWVWGYHTGCMVEEERSREELRRMGEESSLFGEDVPVREAERGLIEVMPSAVVIADVHGMVRYYSPGARQLGVVQGGWLSSREVEDIITQAAEDGEILQREVDMPINYPAGVRPRPEMSGKGIKAGDKAPSDTLHLRIRAGRITEQLYAVLIEDISEQRRFEAMRRDFVTNVSHELKTPAGAISLLAETITDAADDPDMVRYFSGRITKESARLTEMVKRLIDLQKAQNSQALNLSAANVSVLKVVREAVQENAVQASNKHIRVNISFDGTPVAPTAAEAAQRDEHGDATVFLDEEALTTAVKNLVENAVRYSPEHTTIGVGVAVAGGKVTIRVVDQGIGIPADSLDRIFERFYRVDPARSRATGGTGLGLAIVKHCVQECGGTISVWSREGEGSTFTIELPEAKNAADTKTEQAPAGA</sequence>
<gene>
    <name evidence="13" type="ORF">GFD22_07815</name>
</gene>
<dbReference type="SUPFAM" id="SSF47384">
    <property type="entry name" value="Homodimeric domain of signal transducing histidine kinase"/>
    <property type="match status" value="1"/>
</dbReference>
<evidence type="ECO:0000256" key="1">
    <source>
        <dbReference type="ARBA" id="ARBA00000085"/>
    </source>
</evidence>
<dbReference type="SMART" id="SM00388">
    <property type="entry name" value="HisKA"/>
    <property type="match status" value="1"/>
</dbReference>
<comment type="caution">
    <text evidence="13">The sequence shown here is derived from an EMBL/GenBank/DDBJ whole genome shotgun (WGS) entry which is preliminary data.</text>
</comment>
<dbReference type="Pfam" id="PF02518">
    <property type="entry name" value="HATPase_c"/>
    <property type="match status" value="1"/>
</dbReference>